<protein>
    <submittedName>
        <fullName evidence="1">RCG51520</fullName>
    </submittedName>
</protein>
<evidence type="ECO:0000313" key="2">
    <source>
        <dbReference type="Proteomes" id="UP000234681"/>
    </source>
</evidence>
<reference evidence="2" key="1">
    <citation type="submission" date="2005-09" db="EMBL/GenBank/DDBJ databases">
        <authorList>
            <person name="Mural R.J."/>
            <person name="Li P.W."/>
            <person name="Adams M.D."/>
            <person name="Amanatides P.G."/>
            <person name="Baden-Tillson H."/>
            <person name="Barnstead M."/>
            <person name="Chin S.H."/>
            <person name="Dew I."/>
            <person name="Evans C.A."/>
            <person name="Ferriera S."/>
            <person name="Flanigan M."/>
            <person name="Fosler C."/>
            <person name="Glodek A."/>
            <person name="Gu Z."/>
            <person name="Holt R.A."/>
            <person name="Jennings D."/>
            <person name="Kraft C.L."/>
            <person name="Lu F."/>
            <person name="Nguyen T."/>
            <person name="Nusskern D.R."/>
            <person name="Pfannkoch C.M."/>
            <person name="Sitter C."/>
            <person name="Sutton G.G."/>
            <person name="Venter J.C."/>
            <person name="Wang Z."/>
            <person name="Woodage T."/>
            <person name="Zheng X.H."/>
            <person name="Zhong F."/>
        </authorList>
    </citation>
    <scope>NUCLEOTIDE SEQUENCE [LARGE SCALE GENOMIC DNA]</scope>
    <source>
        <strain>BN</strain>
        <strain evidence="2">Sprague-Dawley</strain>
    </source>
</reference>
<dbReference type="Proteomes" id="UP000234681">
    <property type="component" value="Chromosome 19"/>
</dbReference>
<evidence type="ECO:0000313" key="1">
    <source>
        <dbReference type="EMBL" id="EDL92515.1"/>
    </source>
</evidence>
<organism evidence="1 2">
    <name type="scientific">Rattus norvegicus</name>
    <name type="common">Rat</name>
    <dbReference type="NCBI Taxonomy" id="10116"/>
    <lineage>
        <taxon>Eukaryota</taxon>
        <taxon>Metazoa</taxon>
        <taxon>Chordata</taxon>
        <taxon>Craniata</taxon>
        <taxon>Vertebrata</taxon>
        <taxon>Euteleostomi</taxon>
        <taxon>Mammalia</taxon>
        <taxon>Eutheria</taxon>
        <taxon>Euarchontoglires</taxon>
        <taxon>Glires</taxon>
        <taxon>Rodentia</taxon>
        <taxon>Myomorpha</taxon>
        <taxon>Muroidea</taxon>
        <taxon>Muridae</taxon>
        <taxon>Murinae</taxon>
        <taxon>Rattus</taxon>
    </lineage>
</organism>
<proteinExistence type="predicted"/>
<accession>A6IZ37</accession>
<sequence length="12" mass="1361">MEQGEKEIGIKV</sequence>
<gene>
    <name evidence="1" type="ORF">rCG_51520</name>
</gene>
<dbReference type="EMBL" id="CH473972">
    <property type="protein sequence ID" value="EDL92515.1"/>
    <property type="molecule type" value="Genomic_DNA"/>
</dbReference>
<name>A6IZ37_RAT</name>